<dbReference type="Proteomes" id="UP000321764">
    <property type="component" value="Unassembled WGS sequence"/>
</dbReference>
<keyword evidence="2" id="KW-1185">Reference proteome</keyword>
<dbReference type="Pfam" id="PF14056">
    <property type="entry name" value="DUF4250"/>
    <property type="match status" value="1"/>
</dbReference>
<accession>A0A5C8Z8X7</accession>
<protein>
    <submittedName>
        <fullName evidence="1">DUF4250 domain-containing protein</fullName>
    </submittedName>
</protein>
<sequence>MNLDNFETMDPAMLLSIVNLKLRNDFDGKLDELAKSFDIDQQKLEAKLASAGFEFMAEIGQFR</sequence>
<organism evidence="1 2">
    <name type="scientific">Reinekea thalattae</name>
    <dbReference type="NCBI Taxonomy" id="2593301"/>
    <lineage>
        <taxon>Bacteria</taxon>
        <taxon>Pseudomonadati</taxon>
        <taxon>Pseudomonadota</taxon>
        <taxon>Gammaproteobacteria</taxon>
        <taxon>Oceanospirillales</taxon>
        <taxon>Saccharospirillaceae</taxon>
        <taxon>Reinekea</taxon>
    </lineage>
</organism>
<dbReference type="AlphaFoldDB" id="A0A5C8Z8X7"/>
<comment type="caution">
    <text evidence="1">The sequence shown here is derived from an EMBL/GenBank/DDBJ whole genome shotgun (WGS) entry which is preliminary data.</text>
</comment>
<dbReference type="RefSeq" id="WP_147713092.1">
    <property type="nucleotide sequence ID" value="NZ_VKAD01000001.1"/>
</dbReference>
<reference evidence="1 2" key="1">
    <citation type="submission" date="2019-07" db="EMBL/GenBank/DDBJ databases">
        <title>Reinekea sp. strain SSH23 genome sequencing and assembly.</title>
        <authorList>
            <person name="Kim I."/>
        </authorList>
    </citation>
    <scope>NUCLEOTIDE SEQUENCE [LARGE SCALE GENOMIC DNA]</scope>
    <source>
        <strain evidence="1 2">SSH23</strain>
    </source>
</reference>
<proteinExistence type="predicted"/>
<evidence type="ECO:0000313" key="2">
    <source>
        <dbReference type="Proteomes" id="UP000321764"/>
    </source>
</evidence>
<dbReference type="InterPro" id="IPR025346">
    <property type="entry name" value="DUF4250"/>
</dbReference>
<dbReference type="EMBL" id="VKAD01000001">
    <property type="protein sequence ID" value="TXR53693.1"/>
    <property type="molecule type" value="Genomic_DNA"/>
</dbReference>
<name>A0A5C8Z8X7_9GAMM</name>
<dbReference type="OrthoDB" id="6636823at2"/>
<gene>
    <name evidence="1" type="ORF">FME95_03800</name>
</gene>
<evidence type="ECO:0000313" key="1">
    <source>
        <dbReference type="EMBL" id="TXR53693.1"/>
    </source>
</evidence>